<dbReference type="EMBL" id="FORR01000025">
    <property type="protein sequence ID" value="SFJ82736.1"/>
    <property type="molecule type" value="Genomic_DNA"/>
</dbReference>
<name>A0A1I3ULJ1_9BACL</name>
<dbReference type="RefSeq" id="WP_093231511.1">
    <property type="nucleotide sequence ID" value="NZ_FORR01000025.1"/>
</dbReference>
<keyword evidence="2" id="KW-1185">Reference proteome</keyword>
<evidence type="ECO:0000313" key="1">
    <source>
        <dbReference type="EMBL" id="SFJ82736.1"/>
    </source>
</evidence>
<gene>
    <name evidence="1" type="ORF">SAMN05421852_12520</name>
</gene>
<protein>
    <submittedName>
        <fullName evidence="1">Uncharacterized protein</fullName>
    </submittedName>
</protein>
<dbReference type="AlphaFoldDB" id="A0A1I3ULJ1"/>
<evidence type="ECO:0000313" key="2">
    <source>
        <dbReference type="Proteomes" id="UP000199545"/>
    </source>
</evidence>
<proteinExistence type="predicted"/>
<reference evidence="1 2" key="1">
    <citation type="submission" date="2016-10" db="EMBL/GenBank/DDBJ databases">
        <authorList>
            <person name="de Groot N.N."/>
        </authorList>
    </citation>
    <scope>NUCLEOTIDE SEQUENCE [LARGE SCALE GENOMIC DNA]</scope>
    <source>
        <strain evidence="1 2">DSM 44778</strain>
    </source>
</reference>
<organism evidence="1 2">
    <name type="scientific">Thermoflavimicrobium dichotomicum</name>
    <dbReference type="NCBI Taxonomy" id="46223"/>
    <lineage>
        <taxon>Bacteria</taxon>
        <taxon>Bacillati</taxon>
        <taxon>Bacillota</taxon>
        <taxon>Bacilli</taxon>
        <taxon>Bacillales</taxon>
        <taxon>Thermoactinomycetaceae</taxon>
        <taxon>Thermoflavimicrobium</taxon>
    </lineage>
</organism>
<dbReference type="STRING" id="46223.SAMN05421852_12520"/>
<sequence length="72" mass="8136">MARYKARLILSPTFVDKKKALRLNKGDQVEIKGRIYNVVDTFVWGTVRVYMLDGFGLVYEGELIASPIEGGQ</sequence>
<dbReference type="Proteomes" id="UP000199545">
    <property type="component" value="Unassembled WGS sequence"/>
</dbReference>
<accession>A0A1I3ULJ1</accession>